<keyword evidence="2" id="KW-0812">Transmembrane</keyword>
<comment type="caution">
    <text evidence="3">The sequence shown here is derived from an EMBL/GenBank/DDBJ whole genome shotgun (WGS) entry which is preliminary data.</text>
</comment>
<evidence type="ECO:0000313" key="4">
    <source>
        <dbReference type="Proteomes" id="UP001341840"/>
    </source>
</evidence>
<dbReference type="Proteomes" id="UP001341840">
    <property type="component" value="Unassembled WGS sequence"/>
</dbReference>
<name>A0ABU6W712_9FABA</name>
<evidence type="ECO:0000313" key="3">
    <source>
        <dbReference type="EMBL" id="MED6180365.1"/>
    </source>
</evidence>
<dbReference type="EMBL" id="JASCZI010181265">
    <property type="protein sequence ID" value="MED6180365.1"/>
    <property type="molecule type" value="Genomic_DNA"/>
</dbReference>
<evidence type="ECO:0000256" key="1">
    <source>
        <dbReference type="SAM" id="MobiDB-lite"/>
    </source>
</evidence>
<evidence type="ECO:0000256" key="2">
    <source>
        <dbReference type="SAM" id="Phobius"/>
    </source>
</evidence>
<gene>
    <name evidence="3" type="ORF">PIB30_009719</name>
</gene>
<feature type="compositionally biased region" description="Pro residues" evidence="1">
    <location>
        <begin position="69"/>
        <end position="79"/>
    </location>
</feature>
<feature type="region of interest" description="Disordered" evidence="1">
    <location>
        <begin position="46"/>
        <end position="116"/>
    </location>
</feature>
<keyword evidence="4" id="KW-1185">Reference proteome</keyword>
<keyword evidence="2" id="KW-1133">Transmembrane helix</keyword>
<feature type="transmembrane region" description="Helical" evidence="2">
    <location>
        <begin position="12"/>
        <end position="32"/>
    </location>
</feature>
<keyword evidence="2" id="KW-0472">Membrane</keyword>
<proteinExistence type="predicted"/>
<reference evidence="3 4" key="1">
    <citation type="journal article" date="2023" name="Plants (Basel)">
        <title>Bridging the Gap: Combining Genomics and Transcriptomics Approaches to Understand Stylosanthes scabra, an Orphan Legume from the Brazilian Caatinga.</title>
        <authorList>
            <person name="Ferreira-Neto J.R.C."/>
            <person name="da Silva M.D."/>
            <person name="Binneck E."/>
            <person name="de Melo N.F."/>
            <person name="da Silva R.H."/>
            <person name="de Melo A.L.T.M."/>
            <person name="Pandolfi V."/>
            <person name="Bustamante F.O."/>
            <person name="Brasileiro-Vidal A.C."/>
            <person name="Benko-Iseppon A.M."/>
        </authorList>
    </citation>
    <scope>NUCLEOTIDE SEQUENCE [LARGE SCALE GENOMIC DNA]</scope>
    <source>
        <tissue evidence="3">Leaves</tissue>
    </source>
</reference>
<accession>A0ABU6W712</accession>
<organism evidence="3 4">
    <name type="scientific">Stylosanthes scabra</name>
    <dbReference type="NCBI Taxonomy" id="79078"/>
    <lineage>
        <taxon>Eukaryota</taxon>
        <taxon>Viridiplantae</taxon>
        <taxon>Streptophyta</taxon>
        <taxon>Embryophyta</taxon>
        <taxon>Tracheophyta</taxon>
        <taxon>Spermatophyta</taxon>
        <taxon>Magnoliopsida</taxon>
        <taxon>eudicotyledons</taxon>
        <taxon>Gunneridae</taxon>
        <taxon>Pentapetalae</taxon>
        <taxon>rosids</taxon>
        <taxon>fabids</taxon>
        <taxon>Fabales</taxon>
        <taxon>Fabaceae</taxon>
        <taxon>Papilionoideae</taxon>
        <taxon>50 kb inversion clade</taxon>
        <taxon>dalbergioids sensu lato</taxon>
        <taxon>Dalbergieae</taxon>
        <taxon>Pterocarpus clade</taxon>
        <taxon>Stylosanthes</taxon>
    </lineage>
</organism>
<protein>
    <submittedName>
        <fullName evidence="3">Uncharacterized protein</fullName>
    </submittedName>
</protein>
<sequence length="203" mass="22449">MSSWSVNQLFSSFTPLISVVIISIIFVFWLCFARCKRRFKGTSVVTPEGRRRQGGGGEVNLQQQQQPPQQQPPQQPQLPPIQGQQEIQPAEDPAYHDGSHEQLPLPPDTELPVGPRTVNAKSMDEVCAELMDELKGIDAPEYSAMTGKLNAESADLYAGKKAAFDDTSASGQQSPVSWGISKDMNCADEKVARRRRFPNVYAM</sequence>